<dbReference type="EMBL" id="KB822704">
    <property type="protein sequence ID" value="ETI24878.1"/>
    <property type="molecule type" value="Genomic_DNA"/>
</dbReference>
<feature type="compositionally biased region" description="Basic and acidic residues" evidence="1">
    <location>
        <begin position="129"/>
        <end position="140"/>
    </location>
</feature>
<reference evidence="2 3" key="1">
    <citation type="submission" date="2013-03" db="EMBL/GenBank/DDBJ databases">
        <title>The Genome Sequence of Cladophialophora carrionii CBS 160.54.</title>
        <authorList>
            <consortium name="The Broad Institute Genomics Platform"/>
            <person name="Cuomo C."/>
            <person name="de Hoog S."/>
            <person name="Gorbushina A."/>
            <person name="Walker B."/>
            <person name="Young S.K."/>
            <person name="Zeng Q."/>
            <person name="Gargeya S."/>
            <person name="Fitzgerald M."/>
            <person name="Haas B."/>
            <person name="Abouelleil A."/>
            <person name="Allen A.W."/>
            <person name="Alvarado L."/>
            <person name="Arachchi H.M."/>
            <person name="Berlin A.M."/>
            <person name="Chapman S.B."/>
            <person name="Gainer-Dewar J."/>
            <person name="Goldberg J."/>
            <person name="Griggs A."/>
            <person name="Gujja S."/>
            <person name="Hansen M."/>
            <person name="Howarth C."/>
            <person name="Imamovic A."/>
            <person name="Ireland A."/>
            <person name="Larimer J."/>
            <person name="McCowan C."/>
            <person name="Murphy C."/>
            <person name="Pearson M."/>
            <person name="Poon T.W."/>
            <person name="Priest M."/>
            <person name="Roberts A."/>
            <person name="Saif S."/>
            <person name="Shea T."/>
            <person name="Sisk P."/>
            <person name="Sykes S."/>
            <person name="Wortman J."/>
            <person name="Nusbaum C."/>
            <person name="Birren B."/>
        </authorList>
    </citation>
    <scope>NUCLEOTIDE SEQUENCE [LARGE SCALE GENOMIC DNA]</scope>
    <source>
        <strain evidence="2 3">CBS 160.54</strain>
    </source>
</reference>
<dbReference type="RefSeq" id="XP_008726814.1">
    <property type="nucleotide sequence ID" value="XM_008728592.1"/>
</dbReference>
<dbReference type="OrthoDB" id="3262926at2759"/>
<evidence type="ECO:0000313" key="2">
    <source>
        <dbReference type="EMBL" id="ETI24878.1"/>
    </source>
</evidence>
<dbReference type="HOGENOM" id="CLU_1834945_0_0_1"/>
<evidence type="ECO:0000313" key="3">
    <source>
        <dbReference type="Proteomes" id="UP000030678"/>
    </source>
</evidence>
<sequence>MPATAAGVGESGACTSFCELDGRAQANLLAWISEHHAGFHPTIVRLAKASKDLCAHSLAPTLSVDATLPQNRLPNNDTGTTFLPAQDQYPVWYFFYGTLGDSHVLTRHLGIERGRTNPRAPREWPAPDLGREVQGPRRYV</sequence>
<proteinExistence type="predicted"/>
<dbReference type="AlphaFoldDB" id="V9DEY4"/>
<feature type="region of interest" description="Disordered" evidence="1">
    <location>
        <begin position="115"/>
        <end position="140"/>
    </location>
</feature>
<dbReference type="Proteomes" id="UP000030678">
    <property type="component" value="Unassembled WGS sequence"/>
</dbReference>
<evidence type="ECO:0008006" key="4">
    <source>
        <dbReference type="Google" id="ProtNLM"/>
    </source>
</evidence>
<dbReference type="GeneID" id="19982741"/>
<protein>
    <recommendedName>
        <fullName evidence="4">Gamma-glutamylcyclotransferase AIG2-like domain-containing protein</fullName>
    </recommendedName>
</protein>
<name>V9DEY4_9EURO</name>
<organism evidence="2 3">
    <name type="scientific">Cladophialophora carrionii CBS 160.54</name>
    <dbReference type="NCBI Taxonomy" id="1279043"/>
    <lineage>
        <taxon>Eukaryota</taxon>
        <taxon>Fungi</taxon>
        <taxon>Dikarya</taxon>
        <taxon>Ascomycota</taxon>
        <taxon>Pezizomycotina</taxon>
        <taxon>Eurotiomycetes</taxon>
        <taxon>Chaetothyriomycetidae</taxon>
        <taxon>Chaetothyriales</taxon>
        <taxon>Herpotrichiellaceae</taxon>
        <taxon>Cladophialophora</taxon>
    </lineage>
</organism>
<gene>
    <name evidence="2" type="ORF">G647_04248</name>
</gene>
<evidence type="ECO:0000256" key="1">
    <source>
        <dbReference type="SAM" id="MobiDB-lite"/>
    </source>
</evidence>
<accession>V9DEY4</accession>
<dbReference type="VEuPathDB" id="FungiDB:G647_04248"/>